<comment type="caution">
    <text evidence="1">The sequence shown here is derived from an EMBL/GenBank/DDBJ whole genome shotgun (WGS) entry which is preliminary data.</text>
</comment>
<dbReference type="AlphaFoldDB" id="A0A9X6R1W8"/>
<accession>A0A9X6R1W8</accession>
<evidence type="ECO:0000313" key="1">
    <source>
        <dbReference type="EMBL" id="OUB71927.1"/>
    </source>
</evidence>
<name>A0A9X6R1W8_BACTJ</name>
<reference evidence="1 2" key="1">
    <citation type="submission" date="2016-10" db="EMBL/GenBank/DDBJ databases">
        <title>Comparative genomics of Bacillus thuringiensis reveals a path to pathogens against multiple invertebrate hosts.</title>
        <authorList>
            <person name="Zheng J."/>
            <person name="Gao Q."/>
            <person name="Liu H."/>
            <person name="Peng D."/>
            <person name="Ruan L."/>
            <person name="Sun M."/>
        </authorList>
    </citation>
    <scope>NUCLEOTIDE SEQUENCE [LARGE SCALE GENOMIC DNA]</scope>
    <source>
        <strain evidence="1">BGSC 4CF1</strain>
    </source>
</reference>
<organism evidence="1 2">
    <name type="scientific">Bacillus thuringiensis subsp. jegathesan</name>
    <dbReference type="NCBI Taxonomy" id="56955"/>
    <lineage>
        <taxon>Bacteria</taxon>
        <taxon>Bacillati</taxon>
        <taxon>Bacillota</taxon>
        <taxon>Bacilli</taxon>
        <taxon>Bacillales</taxon>
        <taxon>Bacillaceae</taxon>
        <taxon>Bacillus</taxon>
        <taxon>Bacillus cereus group</taxon>
    </lineage>
</organism>
<evidence type="ECO:0000313" key="2">
    <source>
        <dbReference type="Proteomes" id="UP000194853"/>
    </source>
</evidence>
<dbReference type="EMBL" id="MOOS01000083">
    <property type="protein sequence ID" value="OUB71927.1"/>
    <property type="molecule type" value="Genomic_DNA"/>
</dbReference>
<sequence length="68" mass="7677">MRDNGAARTKGQLSRELSELIGEARSKYGNDYIIVNEASENDPRWTILYQSSKGSGGIKEADIMDRWQ</sequence>
<gene>
    <name evidence="1" type="ORF">BK750_09775</name>
</gene>
<proteinExistence type="predicted"/>
<protein>
    <submittedName>
        <fullName evidence="1">Uncharacterized protein</fullName>
    </submittedName>
</protein>
<dbReference type="Proteomes" id="UP000194853">
    <property type="component" value="Unassembled WGS sequence"/>
</dbReference>